<evidence type="ECO:0000256" key="25">
    <source>
        <dbReference type="ARBA" id="ARBA00074760"/>
    </source>
</evidence>
<evidence type="ECO:0000256" key="19">
    <source>
        <dbReference type="ARBA" id="ARBA00050147"/>
    </source>
</evidence>
<evidence type="ECO:0000256" key="15">
    <source>
        <dbReference type="ARBA" id="ARBA00038614"/>
    </source>
</evidence>
<keyword evidence="28" id="KW-1185">Reference proteome</keyword>
<evidence type="ECO:0000256" key="9">
    <source>
        <dbReference type="ARBA" id="ARBA00023136"/>
    </source>
</evidence>
<dbReference type="FunFam" id="1.50.40.10:FF:000008">
    <property type="entry name" value="Mitochondrial uncoupling protein 2"/>
    <property type="match status" value="2"/>
</dbReference>
<evidence type="ECO:0000256" key="21">
    <source>
        <dbReference type="ARBA" id="ARBA00050909"/>
    </source>
</evidence>
<comment type="function">
    <text evidence="24">Antiporter that exports dicarboxylate intermediates of the Krebs cycle in exchange for phosphate plus a proton across the inner membrane of mitochondria, a process driven by mitochondrial motive force with an overall impact on glycolysis, glutaminolysis and glutathione-dependent redox balance. Continuous export of oxaloacetate and related four-carbon dicarboxylates from mitochondrial matrix into the cytosol negatively regulates the oxidation of acetyl-CoA substrates via the Krebs cycle, lowering the ATP/ADP ratio and reactive oxygen species (ROS) production. May mediate inducible proton entry into the mitochondrial matrix affecting ATP turnover as a protection mechanism against oxidative stress. The proton currents are most likely associated with fatty acid flipping across the inner membrane of mitochondria in a metabolic process regulated by free fatty acids and purine nucleotides.</text>
</comment>
<evidence type="ECO:0000256" key="12">
    <source>
        <dbReference type="ARBA" id="ARBA00035830"/>
    </source>
</evidence>
<comment type="catalytic activity">
    <reaction evidence="20">
        <text>oxaloacetate(out) + phosphate(in) + H(+)(in) = oxaloacetate(in) + phosphate(out) + H(+)(out)</text>
        <dbReference type="Rhea" id="RHEA:73303"/>
        <dbReference type="ChEBI" id="CHEBI:15378"/>
        <dbReference type="ChEBI" id="CHEBI:16452"/>
        <dbReference type="ChEBI" id="CHEBI:43474"/>
    </reaction>
</comment>
<sequence>MRACLSPQMKLVLAGWLRSEWRWSNIKKVLFYASQAEKMVGIKPTDLPPTAAVKFFGAGTAACFADLITFPLDTAKVRLQIQGESAAASGAAMVKYRGVFGTITTMVRTEGARSLYSGLVAGLQRQMSFASVRIGLYDSMKQFYTRGSENASILTRLLAGCTTGAMAVAFAQPTDVVKVRFQAQVRQSDGVKRYNGTMDAYRTIARDEGVRGLWKGCMPNITRNAIVNCAELVTYDIIKELILTYDLMTDNLPCHFTAAFGAGFCTTVVASPVDVVKTRFMNSSAGQYNSALNCAFMMLTKEGPTAFYKGFVPSFLRLGSWNIVMFVSYEQIKRAGDVPPTAAVKFVGAGTAACIADLFTFPLDTAKVRLQIQGEARGPGSPGHGPVKYRGVFGTISTMVRVEGPRSLYSGLVAGLQRQMSFASVRIGLYDSVKQFYTKGSEHVGIGSRLMAGCTTGAMAVAVAQPTDVVKVRFQAQIGAGARKRYHGTMDAYRTIAKEEGFRGLWKGTGPNITRNAIVNCTELVTYDLIKDALLKSSLMTDDLPCHFISAFGAGFCTTVIASPVDVVKTRYMNSTHAQYSSALNCALSMLTKEGPKAFYKGFMPSFLRLGSWNVVMFVTYEQLKRALMAARQNWVAPL</sequence>
<evidence type="ECO:0000256" key="4">
    <source>
        <dbReference type="ARBA" id="ARBA00022692"/>
    </source>
</evidence>
<evidence type="ECO:0000256" key="20">
    <source>
        <dbReference type="ARBA" id="ARBA00050345"/>
    </source>
</evidence>
<gene>
    <name evidence="27" type="ORF">DNTS_026311</name>
</gene>
<dbReference type="GO" id="GO:0055085">
    <property type="term" value="P:transmembrane transport"/>
    <property type="evidence" value="ECO:0007669"/>
    <property type="project" value="InterPro"/>
</dbReference>
<dbReference type="AlphaFoldDB" id="A0A553RDY8"/>
<evidence type="ECO:0000256" key="23">
    <source>
        <dbReference type="ARBA" id="ARBA00052608"/>
    </source>
</evidence>
<comment type="catalytic activity">
    <reaction evidence="13">
        <text>phosphate(in) = phosphate(out)</text>
        <dbReference type="Rhea" id="RHEA:32823"/>
        <dbReference type="ChEBI" id="CHEBI:43474"/>
    </reaction>
</comment>
<comment type="catalytic activity">
    <reaction evidence="10">
        <text>chloride(in) = chloride(out)</text>
        <dbReference type="Rhea" id="RHEA:29823"/>
        <dbReference type="ChEBI" id="CHEBI:17996"/>
    </reaction>
</comment>
<feature type="repeat" description="Solcar" evidence="26">
    <location>
        <begin position="151"/>
        <end position="241"/>
    </location>
</feature>
<dbReference type="PANTHER" id="PTHR45618">
    <property type="entry name" value="MITOCHONDRIAL DICARBOXYLATE CARRIER-RELATED"/>
    <property type="match status" value="1"/>
</dbReference>
<dbReference type="InterPro" id="IPR018108">
    <property type="entry name" value="MCP_transmembrane"/>
</dbReference>
<evidence type="ECO:0000256" key="24">
    <source>
        <dbReference type="ARBA" id="ARBA00054589"/>
    </source>
</evidence>
<dbReference type="InterPro" id="IPR002067">
    <property type="entry name" value="MCP"/>
</dbReference>
<evidence type="ECO:0000256" key="3">
    <source>
        <dbReference type="ARBA" id="ARBA00022448"/>
    </source>
</evidence>
<dbReference type="InterPro" id="IPR023395">
    <property type="entry name" value="MCP_dom_sf"/>
</dbReference>
<comment type="catalytic activity">
    <reaction evidence="23">
        <text>L-aspartate(out) + phosphate(in) + H(+)(in) = L-aspartate(in) + phosphate(out) + H(+)(out)</text>
        <dbReference type="Rhea" id="RHEA:73307"/>
        <dbReference type="ChEBI" id="CHEBI:15378"/>
        <dbReference type="ChEBI" id="CHEBI:29991"/>
        <dbReference type="ChEBI" id="CHEBI:43474"/>
    </reaction>
</comment>
<evidence type="ECO:0000256" key="8">
    <source>
        <dbReference type="ARBA" id="ARBA00023128"/>
    </source>
</evidence>
<dbReference type="SUPFAM" id="SSF103506">
    <property type="entry name" value="Mitochondrial carrier"/>
    <property type="match status" value="2"/>
</dbReference>
<protein>
    <recommendedName>
        <fullName evidence="25">Dicarboxylate carrier UCP2</fullName>
    </recommendedName>
    <alternativeName>
        <fullName evidence="17">Mitochondrial uncoupling protein 2</fullName>
    </alternativeName>
    <alternativeName>
        <fullName evidence="16">Solute carrier family 25 member 8</fullName>
    </alternativeName>
</protein>
<evidence type="ECO:0000256" key="26">
    <source>
        <dbReference type="PROSITE-ProRule" id="PRU00282"/>
    </source>
</evidence>
<feature type="repeat" description="Solcar" evidence="26">
    <location>
        <begin position="250"/>
        <end position="335"/>
    </location>
</feature>
<keyword evidence="8" id="KW-0496">Mitochondrion</keyword>
<evidence type="ECO:0000256" key="5">
    <source>
        <dbReference type="ARBA" id="ARBA00022737"/>
    </source>
</evidence>
<evidence type="ECO:0000256" key="10">
    <source>
        <dbReference type="ARBA" id="ARBA00024167"/>
    </source>
</evidence>
<dbReference type="OrthoDB" id="448427at2759"/>
<evidence type="ECO:0000256" key="14">
    <source>
        <dbReference type="ARBA" id="ARBA00036759"/>
    </source>
</evidence>
<evidence type="ECO:0000256" key="22">
    <source>
        <dbReference type="ARBA" id="ARBA00051520"/>
    </source>
</evidence>
<keyword evidence="4 26" id="KW-0812">Transmembrane</keyword>
<comment type="subunit">
    <text evidence="15">Homotetramer. Adopts an asymmetrical dimer of dimers functional form.</text>
</comment>
<evidence type="ECO:0000256" key="16">
    <source>
        <dbReference type="ARBA" id="ARBA00042368"/>
    </source>
</evidence>
<keyword evidence="3" id="KW-0813">Transport</keyword>
<dbReference type="EMBL" id="SRMA01024476">
    <property type="protein sequence ID" value="TRZ00374.1"/>
    <property type="molecule type" value="Genomic_DNA"/>
</dbReference>
<evidence type="ECO:0000313" key="28">
    <source>
        <dbReference type="Proteomes" id="UP000316079"/>
    </source>
</evidence>
<comment type="subcellular location">
    <subcellularLocation>
        <location evidence="1">Mitochondrion inner membrane</location>
        <topology evidence="1">Multi-pass membrane protein</topology>
    </subcellularLocation>
</comment>
<organism evidence="27 28">
    <name type="scientific">Danionella cerebrum</name>
    <dbReference type="NCBI Taxonomy" id="2873325"/>
    <lineage>
        <taxon>Eukaryota</taxon>
        <taxon>Metazoa</taxon>
        <taxon>Chordata</taxon>
        <taxon>Craniata</taxon>
        <taxon>Vertebrata</taxon>
        <taxon>Euteleostomi</taxon>
        <taxon>Actinopterygii</taxon>
        <taxon>Neopterygii</taxon>
        <taxon>Teleostei</taxon>
        <taxon>Ostariophysi</taxon>
        <taxon>Cypriniformes</taxon>
        <taxon>Danionidae</taxon>
        <taxon>Danioninae</taxon>
        <taxon>Danionella</taxon>
    </lineage>
</organism>
<dbReference type="PRINTS" id="PR00784">
    <property type="entry name" value="MTUNCOUPLING"/>
</dbReference>
<evidence type="ECO:0000256" key="6">
    <source>
        <dbReference type="ARBA" id="ARBA00022792"/>
    </source>
</evidence>
<keyword evidence="5" id="KW-0677">Repeat</keyword>
<dbReference type="Pfam" id="PF00153">
    <property type="entry name" value="Mito_carr"/>
    <property type="match status" value="6"/>
</dbReference>
<feature type="repeat" description="Solcar" evidence="26">
    <location>
        <begin position="444"/>
        <end position="533"/>
    </location>
</feature>
<dbReference type="Proteomes" id="UP000316079">
    <property type="component" value="Unassembled WGS sequence"/>
</dbReference>
<comment type="caution">
    <text evidence="27">The sequence shown here is derived from an EMBL/GenBank/DDBJ whole genome shotgun (WGS) entry which is preliminary data.</text>
</comment>
<comment type="similarity">
    <text evidence="2">Belongs to the mitochondrial carrier (TC 2.A.29) family.</text>
</comment>
<keyword evidence="7" id="KW-1133">Transmembrane helix</keyword>
<evidence type="ECO:0000256" key="2">
    <source>
        <dbReference type="ARBA" id="ARBA00006375"/>
    </source>
</evidence>
<accession>A0A553RDY8</accession>
<comment type="catalytic activity">
    <reaction evidence="18">
        <text>a long-chain fatty acid(out) = a long-chain fatty acid(in)</text>
        <dbReference type="Rhea" id="RHEA:39283"/>
        <dbReference type="ChEBI" id="CHEBI:57560"/>
    </reaction>
</comment>
<feature type="repeat" description="Solcar" evidence="26">
    <location>
        <begin position="49"/>
        <end position="143"/>
    </location>
</feature>
<feature type="repeat" description="Solcar" evidence="26">
    <location>
        <begin position="340"/>
        <end position="436"/>
    </location>
</feature>
<evidence type="ECO:0000256" key="18">
    <source>
        <dbReference type="ARBA" id="ARBA00044461"/>
    </source>
</evidence>
<evidence type="ECO:0000256" key="13">
    <source>
        <dbReference type="ARBA" id="ARBA00036616"/>
    </source>
</evidence>
<comment type="catalytic activity">
    <reaction evidence="22">
        <text>malonate(out) + phosphate(in) + H(+)(in) = malonate(in) + phosphate(out) + H(+)(out)</text>
        <dbReference type="Rhea" id="RHEA:73387"/>
        <dbReference type="ChEBI" id="CHEBI:15378"/>
        <dbReference type="ChEBI" id="CHEBI:15792"/>
        <dbReference type="ChEBI" id="CHEBI:43474"/>
    </reaction>
</comment>
<evidence type="ECO:0000313" key="27">
    <source>
        <dbReference type="EMBL" id="TRZ00374.1"/>
    </source>
</evidence>
<dbReference type="Gene3D" id="1.50.40.10">
    <property type="entry name" value="Mitochondrial carrier domain"/>
    <property type="match status" value="2"/>
</dbReference>
<comment type="catalytic activity">
    <reaction evidence="21">
        <text>sulfate(out) + phosphate(in) + H(+)(in) = sulfate(in) + phosphate(out) + H(+)(out)</text>
        <dbReference type="Rhea" id="RHEA:73391"/>
        <dbReference type="ChEBI" id="CHEBI:15378"/>
        <dbReference type="ChEBI" id="CHEBI:16189"/>
        <dbReference type="ChEBI" id="CHEBI:43474"/>
    </reaction>
</comment>
<dbReference type="PROSITE" id="PS50920">
    <property type="entry name" value="SOLCAR"/>
    <property type="match status" value="6"/>
</dbReference>
<feature type="repeat" description="Solcar" evidence="26">
    <location>
        <begin position="542"/>
        <end position="627"/>
    </location>
</feature>
<evidence type="ECO:0000256" key="11">
    <source>
        <dbReference type="ARBA" id="ARBA00024169"/>
    </source>
</evidence>
<comment type="catalytic activity">
    <reaction evidence="11">
        <text>H(+)(in) = H(+)(out)</text>
        <dbReference type="Rhea" id="RHEA:34979"/>
        <dbReference type="ChEBI" id="CHEBI:15378"/>
    </reaction>
</comment>
<dbReference type="InterPro" id="IPR050391">
    <property type="entry name" value="Mito_Metabolite_Transporter"/>
</dbReference>
<dbReference type="GO" id="GO:0005743">
    <property type="term" value="C:mitochondrial inner membrane"/>
    <property type="evidence" value="ECO:0007669"/>
    <property type="project" value="UniProtKB-SubCell"/>
</dbReference>
<reference evidence="27 28" key="1">
    <citation type="journal article" date="2019" name="Sci. Data">
        <title>Hybrid genome assembly and annotation of Danionella translucida.</title>
        <authorList>
            <person name="Kadobianskyi M."/>
            <person name="Schulze L."/>
            <person name="Schuelke M."/>
            <person name="Judkewitz B."/>
        </authorList>
    </citation>
    <scope>NUCLEOTIDE SEQUENCE [LARGE SCALE GENOMIC DNA]</scope>
    <source>
        <strain evidence="27 28">Bolton</strain>
    </source>
</reference>
<proteinExistence type="inferred from homology"/>
<comment type="catalytic activity">
    <reaction evidence="12">
        <text>L-aspartate(out) = L-aspartate(in)</text>
        <dbReference type="Rhea" id="RHEA:66332"/>
        <dbReference type="ChEBI" id="CHEBI:29991"/>
    </reaction>
</comment>
<comment type="catalytic activity">
    <reaction evidence="19">
        <text>(S)-malate(out) + phosphate(in) + H(+)(in) = (S)-malate(in) + phosphate(out) + H(+)(out)</text>
        <dbReference type="Rhea" id="RHEA:73299"/>
        <dbReference type="ChEBI" id="CHEBI:15378"/>
        <dbReference type="ChEBI" id="CHEBI:15589"/>
        <dbReference type="ChEBI" id="CHEBI:43474"/>
    </reaction>
</comment>
<evidence type="ECO:0000256" key="7">
    <source>
        <dbReference type="ARBA" id="ARBA00022989"/>
    </source>
</evidence>
<evidence type="ECO:0000256" key="17">
    <source>
        <dbReference type="ARBA" id="ARBA00042647"/>
    </source>
</evidence>
<name>A0A553RDY8_9TELE</name>
<comment type="catalytic activity">
    <reaction evidence="14">
        <text>(S)-malate(out) = (S)-malate(in)</text>
        <dbReference type="Rhea" id="RHEA:74555"/>
        <dbReference type="ChEBI" id="CHEBI:15589"/>
    </reaction>
</comment>
<evidence type="ECO:0000256" key="1">
    <source>
        <dbReference type="ARBA" id="ARBA00004448"/>
    </source>
</evidence>
<keyword evidence="9 26" id="KW-0472">Membrane</keyword>
<keyword evidence="6" id="KW-0999">Mitochondrion inner membrane</keyword>